<dbReference type="PATRIC" id="fig|1590.196.peg.1373"/>
<dbReference type="Proteomes" id="UP000076872">
    <property type="component" value="Unassembled WGS sequence"/>
</dbReference>
<evidence type="ECO:0000313" key="6">
    <source>
        <dbReference type="Proteomes" id="UP000076989"/>
    </source>
</evidence>
<evidence type="ECO:0000313" key="2">
    <source>
        <dbReference type="EMBL" id="KZU91951.1"/>
    </source>
</evidence>
<evidence type="ECO:0000313" key="4">
    <source>
        <dbReference type="Proteomes" id="UP000076872"/>
    </source>
</evidence>
<sequence>MLLAPVATRLSAVHQPPLMHSFNEIVGRYAAHELKHRTLASPGLA</sequence>
<evidence type="ECO:0000313" key="5">
    <source>
        <dbReference type="Proteomes" id="UP000076882"/>
    </source>
</evidence>
<dbReference type="EMBL" id="LUXM01000040">
    <property type="protein sequence ID" value="KZU91951.1"/>
    <property type="molecule type" value="Genomic_DNA"/>
</dbReference>
<dbReference type="Proteomes" id="UP000076989">
    <property type="component" value="Unassembled WGS sequence"/>
</dbReference>
<dbReference type="RefSeq" id="WP_022638473.1">
    <property type="nucleotide sequence ID" value="NZ_CAXLJY010000018.1"/>
</dbReference>
<name>A0A166P3W3_LACPN</name>
<dbReference type="EMBL" id="LUXO01000028">
    <property type="protein sequence ID" value="KZV02914.1"/>
    <property type="molecule type" value="Genomic_DNA"/>
</dbReference>
<gene>
    <name evidence="2" type="ORF">Lp19_3237</name>
    <name evidence="3" type="ORF">NAB2_1750</name>
    <name evidence="1" type="ORF">Nizo2260_3117</name>
</gene>
<dbReference type="Proteomes" id="UP000076882">
    <property type="component" value="Unassembled WGS sequence"/>
</dbReference>
<protein>
    <submittedName>
        <fullName evidence="2">Uncharacterized protein</fullName>
    </submittedName>
</protein>
<proteinExistence type="predicted"/>
<dbReference type="EMBL" id="LUWI01000042">
    <property type="protein sequence ID" value="KZU01232.1"/>
    <property type="molecule type" value="Genomic_DNA"/>
</dbReference>
<organism evidence="2 5">
    <name type="scientific">Lactiplantibacillus plantarum</name>
    <name type="common">Lactobacillus plantarum</name>
    <dbReference type="NCBI Taxonomy" id="1590"/>
    <lineage>
        <taxon>Bacteria</taxon>
        <taxon>Bacillati</taxon>
        <taxon>Bacillota</taxon>
        <taxon>Bacilli</taxon>
        <taxon>Lactobacillales</taxon>
        <taxon>Lactobacillaceae</taxon>
        <taxon>Lactiplantibacillus</taxon>
    </lineage>
</organism>
<reference evidence="4 5" key="1">
    <citation type="submission" date="2016-03" db="EMBL/GenBank/DDBJ databases">
        <title>Comparative genomics of 54 Lactobacillus plantarum strains reveals genomic uncoupling from niche constraints.</title>
        <authorList>
            <person name="Martino M.E."/>
        </authorList>
    </citation>
    <scope>NUCLEOTIDE SEQUENCE [LARGE SCALE GENOMIC DNA]</scope>
    <source>
        <strain evidence="2 5">19.1</strain>
        <strain evidence="3 4">NAB2</strain>
        <strain evidence="1 6">Nizo2260</strain>
    </source>
</reference>
<dbReference type="AlphaFoldDB" id="A0A166P3W3"/>
<comment type="caution">
    <text evidence="2">The sequence shown here is derived from an EMBL/GenBank/DDBJ whole genome shotgun (WGS) entry which is preliminary data.</text>
</comment>
<accession>A0A166P3W3</accession>
<evidence type="ECO:0000313" key="1">
    <source>
        <dbReference type="EMBL" id="KZU01232.1"/>
    </source>
</evidence>
<evidence type="ECO:0000313" key="3">
    <source>
        <dbReference type="EMBL" id="KZV02914.1"/>
    </source>
</evidence>